<dbReference type="PANTHER" id="PTHR43168">
    <property type="entry name" value="50S RIBOSOMAL PROTEIN L33, CHLOROPLASTIC"/>
    <property type="match status" value="1"/>
</dbReference>
<keyword evidence="3 5" id="KW-0687">Ribonucleoprotein</keyword>
<name>A0A9D2G5F2_9FIRM</name>
<dbReference type="SUPFAM" id="SSF57829">
    <property type="entry name" value="Zn-binding ribosomal proteins"/>
    <property type="match status" value="1"/>
</dbReference>
<dbReference type="NCBIfam" id="NF001764">
    <property type="entry name" value="PRK00504.1"/>
    <property type="match status" value="1"/>
</dbReference>
<reference evidence="6" key="1">
    <citation type="journal article" date="2021" name="PeerJ">
        <title>Extensive microbial diversity within the chicken gut microbiome revealed by metagenomics and culture.</title>
        <authorList>
            <person name="Gilroy R."/>
            <person name="Ravi A."/>
            <person name="Getino M."/>
            <person name="Pursley I."/>
            <person name="Horton D.L."/>
            <person name="Alikhan N.F."/>
            <person name="Baker D."/>
            <person name="Gharbi K."/>
            <person name="Hall N."/>
            <person name="Watson M."/>
            <person name="Adriaenssens E.M."/>
            <person name="Foster-Nyarko E."/>
            <person name="Jarju S."/>
            <person name="Secka A."/>
            <person name="Antonio M."/>
            <person name="Oren A."/>
            <person name="Chaudhuri R.R."/>
            <person name="La Ragione R."/>
            <person name="Hildebrand F."/>
            <person name="Pallen M.J."/>
        </authorList>
    </citation>
    <scope>NUCLEOTIDE SEQUENCE</scope>
    <source>
        <strain evidence="6">ChiW7-2402</strain>
    </source>
</reference>
<protein>
    <recommendedName>
        <fullName evidence="4 5">Large ribosomal subunit protein bL33</fullName>
    </recommendedName>
</protein>
<sequence>MATKSTRMKITFECTECKNRNYDSFKNKRNDPDRLELKKYCPVCKKHTVHKESK</sequence>
<dbReference type="InterPro" id="IPR001705">
    <property type="entry name" value="Ribosomal_bL33"/>
</dbReference>
<proteinExistence type="inferred from homology"/>
<dbReference type="Gene3D" id="2.20.28.120">
    <property type="entry name" value="Ribosomal protein L33"/>
    <property type="match status" value="1"/>
</dbReference>
<reference evidence="6" key="2">
    <citation type="submission" date="2021-04" db="EMBL/GenBank/DDBJ databases">
        <authorList>
            <person name="Gilroy R."/>
        </authorList>
    </citation>
    <scope>NUCLEOTIDE SEQUENCE</scope>
    <source>
        <strain evidence="6">ChiW7-2402</strain>
    </source>
</reference>
<dbReference type="PROSITE" id="PS00582">
    <property type="entry name" value="RIBOSOMAL_L33"/>
    <property type="match status" value="1"/>
</dbReference>
<dbReference type="GO" id="GO:0005737">
    <property type="term" value="C:cytoplasm"/>
    <property type="evidence" value="ECO:0007669"/>
    <property type="project" value="UniProtKB-ARBA"/>
</dbReference>
<dbReference type="NCBIfam" id="TIGR01023">
    <property type="entry name" value="rpmG_bact"/>
    <property type="match status" value="1"/>
</dbReference>
<evidence type="ECO:0000256" key="5">
    <source>
        <dbReference type="HAMAP-Rule" id="MF_00294"/>
    </source>
</evidence>
<dbReference type="InterPro" id="IPR038584">
    <property type="entry name" value="Ribosomal_bL33_sf"/>
</dbReference>
<evidence type="ECO:0000256" key="2">
    <source>
        <dbReference type="ARBA" id="ARBA00022980"/>
    </source>
</evidence>
<organism evidence="6 7">
    <name type="scientific">Candidatus Gallimonas intestinavium</name>
    <dbReference type="NCBI Taxonomy" id="2838603"/>
    <lineage>
        <taxon>Bacteria</taxon>
        <taxon>Bacillati</taxon>
        <taxon>Bacillota</taxon>
        <taxon>Clostridia</taxon>
        <taxon>Candidatus Gallimonas</taxon>
    </lineage>
</organism>
<dbReference type="EMBL" id="DXBB01000108">
    <property type="protein sequence ID" value="HIZ73394.1"/>
    <property type="molecule type" value="Genomic_DNA"/>
</dbReference>
<dbReference type="Proteomes" id="UP000824102">
    <property type="component" value="Unassembled WGS sequence"/>
</dbReference>
<comment type="similarity">
    <text evidence="1 5">Belongs to the bacterial ribosomal protein bL33 family.</text>
</comment>
<dbReference type="AlphaFoldDB" id="A0A9D2G5F2"/>
<evidence type="ECO:0000256" key="4">
    <source>
        <dbReference type="ARBA" id="ARBA00035176"/>
    </source>
</evidence>
<dbReference type="GO" id="GO:0006412">
    <property type="term" value="P:translation"/>
    <property type="evidence" value="ECO:0007669"/>
    <property type="project" value="UniProtKB-UniRule"/>
</dbReference>
<dbReference type="GO" id="GO:0005840">
    <property type="term" value="C:ribosome"/>
    <property type="evidence" value="ECO:0007669"/>
    <property type="project" value="UniProtKB-KW"/>
</dbReference>
<dbReference type="PANTHER" id="PTHR43168:SF2">
    <property type="entry name" value="LARGE RIBOSOMAL SUBUNIT PROTEIN BL33C"/>
    <property type="match status" value="1"/>
</dbReference>
<dbReference type="GO" id="GO:0003735">
    <property type="term" value="F:structural constituent of ribosome"/>
    <property type="evidence" value="ECO:0007669"/>
    <property type="project" value="InterPro"/>
</dbReference>
<evidence type="ECO:0000256" key="3">
    <source>
        <dbReference type="ARBA" id="ARBA00023274"/>
    </source>
</evidence>
<dbReference type="Pfam" id="PF00471">
    <property type="entry name" value="Ribosomal_L33"/>
    <property type="match status" value="1"/>
</dbReference>
<accession>A0A9D2G5F2</accession>
<dbReference type="GO" id="GO:1990904">
    <property type="term" value="C:ribonucleoprotein complex"/>
    <property type="evidence" value="ECO:0007669"/>
    <property type="project" value="UniProtKB-KW"/>
</dbReference>
<comment type="caution">
    <text evidence="6">The sequence shown here is derived from an EMBL/GenBank/DDBJ whole genome shotgun (WGS) entry which is preliminary data.</text>
</comment>
<dbReference type="InterPro" id="IPR011332">
    <property type="entry name" value="Ribosomal_zn-bd"/>
</dbReference>
<evidence type="ECO:0000313" key="7">
    <source>
        <dbReference type="Proteomes" id="UP000824102"/>
    </source>
</evidence>
<dbReference type="NCBIfam" id="NF001860">
    <property type="entry name" value="PRK00595.1"/>
    <property type="match status" value="1"/>
</dbReference>
<keyword evidence="2 5" id="KW-0689">Ribosomal protein</keyword>
<evidence type="ECO:0000256" key="1">
    <source>
        <dbReference type="ARBA" id="ARBA00007596"/>
    </source>
</evidence>
<gene>
    <name evidence="5 6" type="primary">rpmG</name>
    <name evidence="6" type="ORF">H9964_07415</name>
</gene>
<dbReference type="HAMAP" id="MF_00294">
    <property type="entry name" value="Ribosomal_bL33"/>
    <property type="match status" value="1"/>
</dbReference>
<dbReference type="InterPro" id="IPR018264">
    <property type="entry name" value="Ribosomal_bL33_CS"/>
</dbReference>
<evidence type="ECO:0000313" key="6">
    <source>
        <dbReference type="EMBL" id="HIZ73394.1"/>
    </source>
</evidence>